<evidence type="ECO:0000313" key="1">
    <source>
        <dbReference type="EMBL" id="QBQ76624.1"/>
    </source>
</evidence>
<dbReference type="EMBL" id="MK373772">
    <property type="protein sequence ID" value="QBQ76624.1"/>
    <property type="molecule type" value="Genomic_DNA"/>
</dbReference>
<evidence type="ECO:0000313" key="2">
    <source>
        <dbReference type="Proteomes" id="UP000307461"/>
    </source>
</evidence>
<protein>
    <submittedName>
        <fullName evidence="1">Putative major capsid protein</fullName>
    </submittedName>
</protein>
<dbReference type="Proteomes" id="UP000307461">
    <property type="component" value="Segment"/>
</dbReference>
<dbReference type="SUPFAM" id="SSF56563">
    <property type="entry name" value="Major capsid protein gp5"/>
    <property type="match status" value="1"/>
</dbReference>
<sequence length="323" mass="36293">MAGQLWGVERLGGFMYSDQLSQYLRKEVQPMMRFRQFCSAKEAFTYGRGDIFHWDIFTNVRTQGGRLKEGQALPETNFEIRQGSLQIDEFGNSVPYTKKLDNLSKVPVENIIQSALKDDCAKTLDYEAYSQFNQTRLVASPVSGTSATQVNIEAVAAAGDHTATVNDAALSLDHVKAIIDEMKERNIPGYDGDDYFALARPTTFRPIRNEIEELSKYVESGWRNIRLGEIGKYEGCRFVEQTNIPSKGWTNGKSDEAFFFGGDTVTEAVTDPEQIRGKLPTDYGRSKGVAWYYMGGFGIVHNQSQADDPQALQNRIIRWDSAS</sequence>
<accession>A0A482MSR6</accession>
<proteinExistence type="predicted"/>
<organism evidence="1 2">
    <name type="scientific">Escherichia phage PTXU04</name>
    <dbReference type="NCBI Taxonomy" id="2508206"/>
    <lineage>
        <taxon>Viruses</taxon>
        <taxon>Duplodnaviria</taxon>
        <taxon>Heunggongvirae</taxon>
        <taxon>Uroviricota</taxon>
        <taxon>Caudoviricetes</taxon>
        <taxon>Xuquatrovirus</taxon>
        <taxon>Xuquatrovirus PTXU04</taxon>
    </lineage>
</organism>
<name>A0A482MSR6_9CAUD</name>
<reference evidence="1 2" key="1">
    <citation type="submission" date="2019-01" db="EMBL/GenBank/DDBJ databases">
        <title>Still something new to discover - new insights into E. coli phage diversity and taxonomy.</title>
        <authorList>
            <person name="Korf I.H.E."/>
            <person name="Adriaennsens E."/>
            <person name="Dreiseikelmann B."/>
            <person name="Kropinski A."/>
            <person name="Nimtz M."/>
            <person name="Meier-Kolthoff J.P."/>
            <person name="Rohde M."/>
            <person name="van Raaij M."/>
            <person name="Wittmann J."/>
        </authorList>
    </citation>
    <scope>NUCLEOTIDE SEQUENCE [LARGE SCALE GENOMIC DNA]</scope>
</reference>
<gene>
    <name evidence="1" type="ORF">PTXU04_00010</name>
</gene>
<keyword evidence="2" id="KW-1185">Reference proteome</keyword>